<feature type="disulfide bond" evidence="4">
    <location>
        <begin position="366"/>
        <end position="375"/>
    </location>
</feature>
<dbReference type="AlphaFoldDB" id="A0A7S2BFZ6"/>
<dbReference type="PROSITE" id="PS50026">
    <property type="entry name" value="EGF_3"/>
    <property type="match status" value="1"/>
</dbReference>
<sequence length="542" mass="55439">MGRPRALILAATACLAVSSSPQPRSGAWVTETMLLERVERGSRTLLIANCSGIEKGSRVRLSFAGEEEEEGSVAALSCPSPGLSRFPAAARADAEPPCDLAALGWKSPDGLDGEAADAFRLPSSGGAVVPARCQQLLPAAQRVPGIAESSYQAAQRTAKLSTGGGNALLPAAGPEGAEVQQQRPVPGVLTLAAETLFAHAAKASVRASSALNGRIDAAGCAVNKAGAVCSGAAYGKCDVAAGRCVCSAGFGGAACDQATNRDAVPAHAVREKAVCPSGCGGHGDCLSAGVCGCHTGWHGESCTVHSAAACADSCGGSSRGTCALSGSSPICLCKARFFGATCLLEMNDCPNSCNNNGQCSLGVCSCYQGYSGSDCSEFCPFNCTLNSLTGSYQGRCDINFKCRCKAGYSGPACDVECLGRCFGNGECVDGVCACYEGYEGSDCSRLSPTTFGSVLLGGFQGYYPVVLICLFGFIGCICFCGLGYILNRAAGRVGTAAVPMWDYYAKRWRNAPLFEPIFAVSATTQTPPARPVAKAPPRASYP</sequence>
<feature type="signal peptide" evidence="6">
    <location>
        <begin position="1"/>
        <end position="21"/>
    </location>
</feature>
<feature type="chain" id="PRO_5031503939" description="EGF-like domain-containing protein" evidence="6">
    <location>
        <begin position="22"/>
        <end position="542"/>
    </location>
</feature>
<keyword evidence="2" id="KW-0677">Repeat</keyword>
<comment type="caution">
    <text evidence="4">Lacks conserved residue(s) required for the propagation of feature annotation.</text>
</comment>
<evidence type="ECO:0000256" key="5">
    <source>
        <dbReference type="SAM" id="Phobius"/>
    </source>
</evidence>
<protein>
    <recommendedName>
        <fullName evidence="7">EGF-like domain-containing protein</fullName>
    </recommendedName>
</protein>
<evidence type="ECO:0000256" key="2">
    <source>
        <dbReference type="ARBA" id="ARBA00022737"/>
    </source>
</evidence>
<accession>A0A7S2BFZ6</accession>
<dbReference type="PROSITE" id="PS00022">
    <property type="entry name" value="EGF_1"/>
    <property type="match status" value="4"/>
</dbReference>
<evidence type="ECO:0000256" key="6">
    <source>
        <dbReference type="SAM" id="SignalP"/>
    </source>
</evidence>
<dbReference type="InterPro" id="IPR000742">
    <property type="entry name" value="EGF"/>
</dbReference>
<dbReference type="Pfam" id="PF23106">
    <property type="entry name" value="EGF_Teneurin"/>
    <property type="match status" value="1"/>
</dbReference>
<feature type="disulfide bond" evidence="4">
    <location>
        <begin position="349"/>
        <end position="359"/>
    </location>
</feature>
<dbReference type="PANTHER" id="PTHR11219">
    <property type="entry name" value="TENEURIN AND N-ACETYLGLUCOSAMINE-1-PHOSPHODIESTER ALPHA-N-ACETYLGLUCOSAMINIDASE"/>
    <property type="match status" value="1"/>
</dbReference>
<keyword evidence="3 4" id="KW-1015">Disulfide bond</keyword>
<organism evidence="8">
    <name type="scientific">Haptolina brevifila</name>
    <dbReference type="NCBI Taxonomy" id="156173"/>
    <lineage>
        <taxon>Eukaryota</taxon>
        <taxon>Haptista</taxon>
        <taxon>Haptophyta</taxon>
        <taxon>Prymnesiophyceae</taxon>
        <taxon>Prymnesiales</taxon>
        <taxon>Prymnesiaceae</taxon>
        <taxon>Haptolina</taxon>
    </lineage>
</organism>
<dbReference type="SMART" id="SM00181">
    <property type="entry name" value="EGF"/>
    <property type="match status" value="6"/>
</dbReference>
<name>A0A7S2BFZ6_9EUKA</name>
<evidence type="ECO:0000256" key="3">
    <source>
        <dbReference type="ARBA" id="ARBA00023157"/>
    </source>
</evidence>
<dbReference type="InterPro" id="IPR051216">
    <property type="entry name" value="Teneurin"/>
</dbReference>
<evidence type="ECO:0000256" key="1">
    <source>
        <dbReference type="ARBA" id="ARBA00022536"/>
    </source>
</evidence>
<evidence type="ECO:0000313" key="8">
    <source>
        <dbReference type="EMBL" id="CAD9395793.1"/>
    </source>
</evidence>
<proteinExistence type="predicted"/>
<feature type="domain" description="EGF-like" evidence="7">
    <location>
        <begin position="345"/>
        <end position="376"/>
    </location>
</feature>
<evidence type="ECO:0000259" key="7">
    <source>
        <dbReference type="PROSITE" id="PS50026"/>
    </source>
</evidence>
<keyword evidence="1 4" id="KW-0245">EGF-like domain</keyword>
<keyword evidence="5" id="KW-1133">Transmembrane helix</keyword>
<dbReference type="PROSITE" id="PS01186">
    <property type="entry name" value="EGF_2"/>
    <property type="match status" value="3"/>
</dbReference>
<evidence type="ECO:0000256" key="4">
    <source>
        <dbReference type="PROSITE-ProRule" id="PRU00076"/>
    </source>
</evidence>
<keyword evidence="5" id="KW-0812">Transmembrane</keyword>
<reference evidence="8" key="1">
    <citation type="submission" date="2021-01" db="EMBL/GenBank/DDBJ databases">
        <authorList>
            <person name="Corre E."/>
            <person name="Pelletier E."/>
            <person name="Niang G."/>
            <person name="Scheremetjew M."/>
            <person name="Finn R."/>
            <person name="Kale V."/>
            <person name="Holt S."/>
            <person name="Cochrane G."/>
            <person name="Meng A."/>
            <person name="Brown T."/>
            <person name="Cohen L."/>
        </authorList>
    </citation>
    <scope>NUCLEOTIDE SEQUENCE</scope>
    <source>
        <strain evidence="8">UTEX LB 985</strain>
    </source>
</reference>
<dbReference type="Gene3D" id="2.10.25.10">
    <property type="entry name" value="Laminin"/>
    <property type="match status" value="4"/>
</dbReference>
<keyword evidence="6" id="KW-0732">Signal</keyword>
<keyword evidence="5" id="KW-0472">Membrane</keyword>
<dbReference type="PANTHER" id="PTHR11219:SF69">
    <property type="entry name" value="TENEURIN-A"/>
    <property type="match status" value="1"/>
</dbReference>
<feature type="transmembrane region" description="Helical" evidence="5">
    <location>
        <begin position="462"/>
        <end position="486"/>
    </location>
</feature>
<dbReference type="EMBL" id="HBGU01002839">
    <property type="protein sequence ID" value="CAD9395793.1"/>
    <property type="molecule type" value="Transcribed_RNA"/>
</dbReference>
<gene>
    <name evidence="8" type="ORF">CBRE1094_LOCUS1512</name>
</gene>